<dbReference type="Gene3D" id="3.30.750.44">
    <property type="match status" value="1"/>
</dbReference>
<keyword evidence="4 5" id="KW-0720">Serine protease</keyword>
<keyword evidence="2 5" id="KW-0645">Protease</keyword>
<dbReference type="Pfam" id="PF13180">
    <property type="entry name" value="PDZ_2"/>
    <property type="match status" value="1"/>
</dbReference>
<dbReference type="CDD" id="cd07560">
    <property type="entry name" value="Peptidase_S41_CPP"/>
    <property type="match status" value="1"/>
</dbReference>
<dbReference type="CDD" id="cd06782">
    <property type="entry name" value="cpPDZ_CPP-like"/>
    <property type="match status" value="1"/>
</dbReference>
<dbReference type="SMART" id="SM00245">
    <property type="entry name" value="TSPc"/>
    <property type="match status" value="1"/>
</dbReference>
<dbReference type="GO" id="GO:0008236">
    <property type="term" value="F:serine-type peptidase activity"/>
    <property type="evidence" value="ECO:0007669"/>
    <property type="project" value="UniProtKB-KW"/>
</dbReference>
<dbReference type="STRING" id="683125.SAMN05660206_103116"/>
<evidence type="ECO:0000256" key="3">
    <source>
        <dbReference type="ARBA" id="ARBA00022801"/>
    </source>
</evidence>
<evidence type="ECO:0000259" key="6">
    <source>
        <dbReference type="PROSITE" id="PS50106"/>
    </source>
</evidence>
<dbReference type="InterPro" id="IPR029045">
    <property type="entry name" value="ClpP/crotonase-like_dom_sf"/>
</dbReference>
<dbReference type="GO" id="GO:0006508">
    <property type="term" value="P:proteolysis"/>
    <property type="evidence" value="ECO:0007669"/>
    <property type="project" value="UniProtKB-KW"/>
</dbReference>
<evidence type="ECO:0000256" key="1">
    <source>
        <dbReference type="ARBA" id="ARBA00009179"/>
    </source>
</evidence>
<dbReference type="OrthoDB" id="9812068at2"/>
<dbReference type="SUPFAM" id="SSF50156">
    <property type="entry name" value="PDZ domain-like"/>
    <property type="match status" value="1"/>
</dbReference>
<evidence type="ECO:0000313" key="8">
    <source>
        <dbReference type="Proteomes" id="UP000198785"/>
    </source>
</evidence>
<evidence type="ECO:0000256" key="4">
    <source>
        <dbReference type="ARBA" id="ARBA00022825"/>
    </source>
</evidence>
<dbReference type="GO" id="GO:0004175">
    <property type="term" value="F:endopeptidase activity"/>
    <property type="evidence" value="ECO:0007669"/>
    <property type="project" value="TreeGrafter"/>
</dbReference>
<evidence type="ECO:0000256" key="2">
    <source>
        <dbReference type="ARBA" id="ARBA00022670"/>
    </source>
</evidence>
<dbReference type="GO" id="GO:0007165">
    <property type="term" value="P:signal transduction"/>
    <property type="evidence" value="ECO:0007669"/>
    <property type="project" value="TreeGrafter"/>
</dbReference>
<dbReference type="PANTHER" id="PTHR32060:SF30">
    <property type="entry name" value="CARBOXY-TERMINAL PROCESSING PROTEASE CTPA"/>
    <property type="match status" value="1"/>
</dbReference>
<dbReference type="NCBIfam" id="TIGR00225">
    <property type="entry name" value="prc"/>
    <property type="match status" value="1"/>
</dbReference>
<dbReference type="PANTHER" id="PTHR32060">
    <property type="entry name" value="TAIL-SPECIFIC PROTEASE"/>
    <property type="match status" value="1"/>
</dbReference>
<protein>
    <submittedName>
        <fullName evidence="7">Carboxyl-terminal processing protease</fullName>
    </submittedName>
</protein>
<keyword evidence="8" id="KW-1185">Reference proteome</keyword>
<dbReference type="SMART" id="SM00228">
    <property type="entry name" value="PDZ"/>
    <property type="match status" value="1"/>
</dbReference>
<proteinExistence type="inferred from homology"/>
<name>A0A1I6R5I7_9SPHI</name>
<dbReference type="AlphaFoldDB" id="A0A1I6R5I7"/>
<dbReference type="Gene3D" id="3.90.226.10">
    <property type="entry name" value="2-enoyl-CoA Hydratase, Chain A, domain 1"/>
    <property type="match status" value="1"/>
</dbReference>
<evidence type="ECO:0000256" key="5">
    <source>
        <dbReference type="RuleBase" id="RU004404"/>
    </source>
</evidence>
<dbReference type="EMBL" id="FOZZ01000003">
    <property type="protein sequence ID" value="SFS60051.1"/>
    <property type="molecule type" value="Genomic_DNA"/>
</dbReference>
<dbReference type="InterPro" id="IPR001478">
    <property type="entry name" value="PDZ"/>
</dbReference>
<keyword evidence="3 5" id="KW-0378">Hydrolase</keyword>
<dbReference type="SUPFAM" id="SSF52096">
    <property type="entry name" value="ClpP/crotonase"/>
    <property type="match status" value="1"/>
</dbReference>
<feature type="domain" description="PDZ" evidence="6">
    <location>
        <begin position="100"/>
        <end position="167"/>
    </location>
</feature>
<dbReference type="Gene3D" id="2.30.42.10">
    <property type="match status" value="1"/>
</dbReference>
<dbReference type="PROSITE" id="PS50106">
    <property type="entry name" value="PDZ"/>
    <property type="match status" value="1"/>
</dbReference>
<accession>A0A1I6R5I7</accession>
<gene>
    <name evidence="7" type="ORF">SAMN05660206_103116</name>
</gene>
<evidence type="ECO:0000313" key="7">
    <source>
        <dbReference type="EMBL" id="SFS60051.1"/>
    </source>
</evidence>
<dbReference type="Proteomes" id="UP000198785">
    <property type="component" value="Unassembled WGS sequence"/>
</dbReference>
<dbReference type="InterPro" id="IPR036034">
    <property type="entry name" value="PDZ_sf"/>
</dbReference>
<sequence>MQKGTKRNIFVAATYAAVLLLGIILGQNYVNEQGSKPGSSLVPIGLSNDTWKIQQLMDLISNTYVDSVDMDSIQHGAINHIISHLDPYSSYLVPNESKRQTEILEGTFEGIGMEYFNLNDTLLIVSLINNGPADKAGFRVGDKILKIGERQVAGVQVSREEIERLIRGKRGSSVNIHIQRDSLSLTEPIKVVRDQVTVSSLDVVYMIEPTVGYIKVRRFGVNTAEEFKTALVELKKQGAKRLILDLRDNGGGYFHVAIKMASEFFHDRRLIVYTEGAHEERHNYHSEGNGEFETGELTVLINEQTASASEIVAGAVQDWDRGIIIGRRSFGKGIVQEQFDFPDGSTINLSIARYFTPLGRSIQKKYTANWSNMVDFNSMYKGLWAVDTLYAHGKVFQTNAGNQVYSGGGILPDIIVPQDSNSLSLLYQDLLRYSFIEQFVYSRFTKQLPAYSIENFLQGYNLPDNEYHAFIDFVRSEGLLISDRRKAELRDLIETDIEALVGRYYFGREAYFKVKNRGDSFIKKALERYGLVKVAS</sequence>
<comment type="similarity">
    <text evidence="1 5">Belongs to the peptidase S41A family.</text>
</comment>
<dbReference type="Pfam" id="PF22694">
    <property type="entry name" value="CtpB_N-like"/>
    <property type="match status" value="1"/>
</dbReference>
<organism evidence="7 8">
    <name type="scientific">Sphingobacterium wenxiniae</name>
    <dbReference type="NCBI Taxonomy" id="683125"/>
    <lineage>
        <taxon>Bacteria</taxon>
        <taxon>Pseudomonadati</taxon>
        <taxon>Bacteroidota</taxon>
        <taxon>Sphingobacteriia</taxon>
        <taxon>Sphingobacteriales</taxon>
        <taxon>Sphingobacteriaceae</taxon>
        <taxon>Sphingobacterium</taxon>
    </lineage>
</organism>
<dbReference type="RefSeq" id="WP_093364238.1">
    <property type="nucleotide sequence ID" value="NZ_FOZZ01000003.1"/>
</dbReference>
<dbReference type="InterPro" id="IPR004447">
    <property type="entry name" value="Peptidase_S41A"/>
</dbReference>
<reference evidence="7 8" key="1">
    <citation type="submission" date="2016-10" db="EMBL/GenBank/DDBJ databases">
        <authorList>
            <person name="de Groot N.N."/>
        </authorList>
    </citation>
    <scope>NUCLEOTIDE SEQUENCE [LARGE SCALE GENOMIC DNA]</scope>
    <source>
        <strain evidence="7 8">DSM 22789</strain>
    </source>
</reference>
<dbReference type="InterPro" id="IPR055210">
    <property type="entry name" value="CtpA/B_N"/>
</dbReference>
<dbReference type="InterPro" id="IPR005151">
    <property type="entry name" value="Tail-specific_protease"/>
</dbReference>
<dbReference type="GO" id="GO:0030288">
    <property type="term" value="C:outer membrane-bounded periplasmic space"/>
    <property type="evidence" value="ECO:0007669"/>
    <property type="project" value="TreeGrafter"/>
</dbReference>
<dbReference type="Pfam" id="PF03572">
    <property type="entry name" value="Peptidase_S41"/>
    <property type="match status" value="1"/>
</dbReference>